<keyword evidence="8" id="KW-1015">Disulfide bond</keyword>
<dbReference type="Proteomes" id="UP001140513">
    <property type="component" value="Unassembled WGS sequence"/>
</dbReference>
<comment type="similarity">
    <text evidence="2 15">Belongs to the glycosyl hydrolase 28 family.</text>
</comment>
<keyword evidence="18" id="KW-1185">Reference proteome</keyword>
<keyword evidence="10 15" id="KW-0326">Glycosidase</keyword>
<protein>
    <recommendedName>
        <fullName evidence="3">endo-polygalacturonase</fullName>
        <ecNumber evidence="3">3.2.1.15</ecNumber>
    </recommendedName>
</protein>
<accession>A0A9W9CAI7</accession>
<dbReference type="EC" id="3.2.1.15" evidence="3"/>
<dbReference type="OrthoDB" id="1546079at2759"/>
<dbReference type="InterPro" id="IPR006626">
    <property type="entry name" value="PbH1"/>
</dbReference>
<dbReference type="Gene3D" id="2.160.20.10">
    <property type="entry name" value="Single-stranded right-handed beta-helix, Pectin lyase-like"/>
    <property type="match status" value="1"/>
</dbReference>
<proteinExistence type="inferred from homology"/>
<evidence type="ECO:0000256" key="6">
    <source>
        <dbReference type="ARBA" id="ARBA00022737"/>
    </source>
</evidence>
<dbReference type="PANTHER" id="PTHR31884:SF9">
    <property type="entry name" value="ENDOPOLYGALACTURONASE D-RELATED"/>
    <property type="match status" value="1"/>
</dbReference>
<evidence type="ECO:0000256" key="4">
    <source>
        <dbReference type="ARBA" id="ARBA00022525"/>
    </source>
</evidence>
<evidence type="ECO:0000256" key="10">
    <source>
        <dbReference type="ARBA" id="ARBA00023295"/>
    </source>
</evidence>
<evidence type="ECO:0000256" key="8">
    <source>
        <dbReference type="ARBA" id="ARBA00023157"/>
    </source>
</evidence>
<dbReference type="RefSeq" id="XP_056070508.1">
    <property type="nucleotide sequence ID" value="XM_056216261.1"/>
</dbReference>
<keyword evidence="6" id="KW-0677">Repeat</keyword>
<evidence type="ECO:0000256" key="5">
    <source>
        <dbReference type="ARBA" id="ARBA00022729"/>
    </source>
</evidence>
<dbReference type="InterPro" id="IPR011050">
    <property type="entry name" value="Pectin_lyase_fold/virulence"/>
</dbReference>
<keyword evidence="11" id="KW-0961">Cell wall biogenesis/degradation</keyword>
<dbReference type="GeneID" id="80911029"/>
<dbReference type="GO" id="GO:0045490">
    <property type="term" value="P:pectin catabolic process"/>
    <property type="evidence" value="ECO:0007669"/>
    <property type="project" value="UniProtKB-ARBA"/>
</dbReference>
<evidence type="ECO:0000256" key="12">
    <source>
        <dbReference type="ARBA" id="ARBA00034074"/>
    </source>
</evidence>
<feature type="signal peptide" evidence="16">
    <location>
        <begin position="1"/>
        <end position="20"/>
    </location>
</feature>
<name>A0A9W9CAI7_9PLEO</name>
<gene>
    <name evidence="17" type="ORF">N0V89_007499</name>
</gene>
<feature type="active site" evidence="14">
    <location>
        <position position="213"/>
    </location>
</feature>
<evidence type="ECO:0000256" key="1">
    <source>
        <dbReference type="ARBA" id="ARBA00004613"/>
    </source>
</evidence>
<evidence type="ECO:0000256" key="14">
    <source>
        <dbReference type="PROSITE-ProRule" id="PRU10052"/>
    </source>
</evidence>
<evidence type="ECO:0000256" key="11">
    <source>
        <dbReference type="ARBA" id="ARBA00023316"/>
    </source>
</evidence>
<evidence type="ECO:0000256" key="7">
    <source>
        <dbReference type="ARBA" id="ARBA00022801"/>
    </source>
</evidence>
<evidence type="ECO:0000256" key="2">
    <source>
        <dbReference type="ARBA" id="ARBA00008834"/>
    </source>
</evidence>
<evidence type="ECO:0000256" key="15">
    <source>
        <dbReference type="RuleBase" id="RU361169"/>
    </source>
</evidence>
<dbReference type="AlphaFoldDB" id="A0A9W9CAI7"/>
<dbReference type="SMART" id="SM00710">
    <property type="entry name" value="PbH1"/>
    <property type="match status" value="6"/>
</dbReference>
<dbReference type="GO" id="GO:0071555">
    <property type="term" value="P:cell wall organization"/>
    <property type="evidence" value="ECO:0007669"/>
    <property type="project" value="UniProtKB-KW"/>
</dbReference>
<dbReference type="InterPro" id="IPR000743">
    <property type="entry name" value="Glyco_hydro_28"/>
</dbReference>
<keyword evidence="5 16" id="KW-0732">Signal</keyword>
<evidence type="ECO:0000313" key="18">
    <source>
        <dbReference type="Proteomes" id="UP001140513"/>
    </source>
</evidence>
<evidence type="ECO:0000256" key="16">
    <source>
        <dbReference type="SAM" id="SignalP"/>
    </source>
</evidence>
<comment type="catalytic activity">
    <reaction evidence="12">
        <text>(1,4-alpha-D-galacturonosyl)n+m + H2O = (1,4-alpha-D-galacturonosyl)n + (1,4-alpha-D-galacturonosyl)m.</text>
        <dbReference type="EC" id="3.2.1.15"/>
    </reaction>
</comment>
<evidence type="ECO:0000256" key="9">
    <source>
        <dbReference type="ARBA" id="ARBA00023180"/>
    </source>
</evidence>
<organism evidence="17 18">
    <name type="scientific">Didymosphaeria variabile</name>
    <dbReference type="NCBI Taxonomy" id="1932322"/>
    <lineage>
        <taxon>Eukaryota</taxon>
        <taxon>Fungi</taxon>
        <taxon>Dikarya</taxon>
        <taxon>Ascomycota</taxon>
        <taxon>Pezizomycotina</taxon>
        <taxon>Dothideomycetes</taxon>
        <taxon>Pleosporomycetidae</taxon>
        <taxon>Pleosporales</taxon>
        <taxon>Massarineae</taxon>
        <taxon>Didymosphaeriaceae</taxon>
        <taxon>Didymosphaeria</taxon>
    </lineage>
</organism>
<keyword evidence="9" id="KW-0325">Glycoprotein</keyword>
<dbReference type="SUPFAM" id="SSF51126">
    <property type="entry name" value="Pectin lyase-like"/>
    <property type="match status" value="1"/>
</dbReference>
<evidence type="ECO:0000313" key="17">
    <source>
        <dbReference type="EMBL" id="KAJ4352152.1"/>
    </source>
</evidence>
<dbReference type="PROSITE" id="PS00502">
    <property type="entry name" value="POLYGALACTURONASE"/>
    <property type="match status" value="1"/>
</dbReference>
<evidence type="ECO:0000256" key="13">
    <source>
        <dbReference type="ARBA" id="ARBA00037707"/>
    </source>
</evidence>
<keyword evidence="7 15" id="KW-0378">Hydrolase</keyword>
<comment type="function">
    <text evidence="13">Involved in maceration and soft-rotting of plant tissue. Hydrolyzes the 1,4-alpha glycosidic bonds of de-esterified pectate in the smooth region of the plant cell wall.</text>
</comment>
<comment type="subcellular location">
    <subcellularLocation>
        <location evidence="1">Secreted</location>
    </subcellularLocation>
</comment>
<reference evidence="17" key="1">
    <citation type="submission" date="2022-10" db="EMBL/GenBank/DDBJ databases">
        <title>Tapping the CABI collections for fungal endophytes: first genome assemblies for Collariella, Neodidymelliopsis, Ascochyta clinopodiicola, Didymella pomorum, Didymosphaeria variabile, Neocosmospora piperis and Neocucurbitaria cava.</title>
        <authorList>
            <person name="Hill R."/>
        </authorList>
    </citation>
    <scope>NUCLEOTIDE SEQUENCE</scope>
    <source>
        <strain evidence="17">IMI 356815</strain>
    </source>
</reference>
<dbReference type="GO" id="GO:0004650">
    <property type="term" value="F:polygalacturonase activity"/>
    <property type="evidence" value="ECO:0007669"/>
    <property type="project" value="UniProtKB-EC"/>
</dbReference>
<dbReference type="InterPro" id="IPR012334">
    <property type="entry name" value="Pectin_lyas_fold"/>
</dbReference>
<comment type="caution">
    <text evidence="17">The sequence shown here is derived from an EMBL/GenBank/DDBJ whole genome shotgun (WGS) entry which is preliminary data.</text>
</comment>
<dbReference type="PANTHER" id="PTHR31884">
    <property type="entry name" value="POLYGALACTURONASE"/>
    <property type="match status" value="1"/>
</dbReference>
<dbReference type="Pfam" id="PF00295">
    <property type="entry name" value="Glyco_hydro_28"/>
    <property type="match status" value="2"/>
</dbReference>
<dbReference type="GO" id="GO:0005576">
    <property type="term" value="C:extracellular region"/>
    <property type="evidence" value="ECO:0007669"/>
    <property type="project" value="UniProtKB-SubCell"/>
</dbReference>
<dbReference type="InterPro" id="IPR050434">
    <property type="entry name" value="Glycosyl_hydrlase_28"/>
</dbReference>
<sequence>MSKSILAALGGALLATTSLAAPAATSSITLSNIAVPAGSQLDLTKVKPSTTVTFAGTTTFGFKAWESPLILIGGTDFHITAASGAIIDGNGAAWWDGQGDNGVEKPGHFIQVKAAGTKSLIENLSIQNYPAHGFTLGGSNLVVKNVKLDNSAGDAPNSLSGGKPAAHNTDGFNVKATNVLLQDITVINQDDCVAVSSGASNVTVRNASCDGSHGLSIGSVGSDTTIKDISFYDSAVKNSQNGVRIKTVSGATNSVVQNIVYQNITLSNISGYGIVSVPEPRLHGPFQLTFGEIVEQDYLNGGPSGTPTNGVKISDVAFETVTGTVASKAKDYYILCGSGSCSNITFSGVKVTGGTGDSCNYGSLC</sequence>
<evidence type="ECO:0000256" key="3">
    <source>
        <dbReference type="ARBA" id="ARBA00012736"/>
    </source>
</evidence>
<dbReference type="EMBL" id="JAPEUX010000005">
    <property type="protein sequence ID" value="KAJ4352152.1"/>
    <property type="molecule type" value="Genomic_DNA"/>
</dbReference>
<keyword evidence="4" id="KW-0964">Secreted</keyword>
<feature type="chain" id="PRO_5040812707" description="endo-polygalacturonase" evidence="16">
    <location>
        <begin position="21"/>
        <end position="365"/>
    </location>
</feature>